<dbReference type="AlphaFoldDB" id="A0A177KS57"/>
<comment type="caution">
    <text evidence="4">The sequence shown here is derived from an EMBL/GenBank/DDBJ whole genome shotgun (WGS) entry which is preliminary data.</text>
</comment>
<evidence type="ECO:0000313" key="4">
    <source>
        <dbReference type="EMBL" id="OAH56169.1"/>
    </source>
</evidence>
<dbReference type="InterPro" id="IPR029052">
    <property type="entry name" value="Metallo-depent_PP-like"/>
</dbReference>
<comment type="similarity">
    <text evidence="1 2">Belongs to the metallophosphoesterase superfamily. YfcE family.</text>
</comment>
<dbReference type="Gene3D" id="3.60.21.10">
    <property type="match status" value="1"/>
</dbReference>
<organism evidence="4 5">
    <name type="scientific">Domibacillus aminovorans</name>
    <dbReference type="NCBI Taxonomy" id="29332"/>
    <lineage>
        <taxon>Bacteria</taxon>
        <taxon>Bacillati</taxon>
        <taxon>Bacillota</taxon>
        <taxon>Bacilli</taxon>
        <taxon>Bacillales</taxon>
        <taxon>Bacillaceae</taxon>
        <taxon>Domibacillus</taxon>
    </lineage>
</organism>
<dbReference type="EC" id="3.1.4.-" evidence="2"/>
<reference evidence="4 5" key="1">
    <citation type="submission" date="2016-01" db="EMBL/GenBank/DDBJ databases">
        <title>Investigation of taxonomic status of Bacillus aminovorans.</title>
        <authorList>
            <person name="Verma A."/>
            <person name="Pal Y."/>
            <person name="Krishnamurthi S."/>
        </authorList>
    </citation>
    <scope>NUCLEOTIDE SEQUENCE [LARGE SCALE GENOMIC DNA]</scope>
    <source>
        <strain evidence="4 5">DSM 4337</strain>
    </source>
</reference>
<comment type="cofactor">
    <cofactor evidence="2">
        <name>a divalent metal cation</name>
        <dbReference type="ChEBI" id="CHEBI:60240"/>
    </cofactor>
</comment>
<dbReference type="OrthoDB" id="9800565at2"/>
<dbReference type="InterPro" id="IPR041802">
    <property type="entry name" value="MPP_YfcE"/>
</dbReference>
<dbReference type="EMBL" id="LQWZ01000023">
    <property type="protein sequence ID" value="OAH56169.1"/>
    <property type="molecule type" value="Genomic_DNA"/>
</dbReference>
<accession>A0A177KS57</accession>
<protein>
    <recommendedName>
        <fullName evidence="2">Phosphoesterase</fullName>
        <ecNumber evidence="2">3.1.4.-</ecNumber>
    </recommendedName>
</protein>
<keyword evidence="2" id="KW-0479">Metal-binding</keyword>
<dbReference type="CDD" id="cd00841">
    <property type="entry name" value="MPP_YfcE"/>
    <property type="match status" value="1"/>
</dbReference>
<evidence type="ECO:0000259" key="3">
    <source>
        <dbReference type="Pfam" id="PF12850"/>
    </source>
</evidence>
<dbReference type="Pfam" id="PF12850">
    <property type="entry name" value="Metallophos_2"/>
    <property type="match status" value="1"/>
</dbReference>
<dbReference type="Proteomes" id="UP000077271">
    <property type="component" value="Unassembled WGS sequence"/>
</dbReference>
<dbReference type="InterPro" id="IPR024654">
    <property type="entry name" value="Calcineurin-like_PHP_lpxH"/>
</dbReference>
<evidence type="ECO:0000256" key="2">
    <source>
        <dbReference type="RuleBase" id="RU362039"/>
    </source>
</evidence>
<dbReference type="GO" id="GO:0016787">
    <property type="term" value="F:hydrolase activity"/>
    <property type="evidence" value="ECO:0007669"/>
    <property type="project" value="UniProtKB-UniRule"/>
</dbReference>
<gene>
    <name evidence="4" type="ORF">AWH48_05730</name>
</gene>
<sequence length="169" mass="19409">MKLLVVSDSHGWNTVLTDLKRRYANKVDAMIHCGDSELNADDPALEGYTIVRGNCDMEDQFPNDVLESIEDARVFVTHGHRYDVKMTLLNLSYKAKENSAEFVFFGHTHTAGVEQQDGVIYLNPGSISLPKGRREKTYAIVEVDKKKTVVRFYDEKHHEIEEMQTKFNR</sequence>
<name>A0A177KS57_9BACI</name>
<dbReference type="PANTHER" id="PTHR11124">
    <property type="entry name" value="VACUOLAR SORTING PROTEIN VPS29"/>
    <property type="match status" value="1"/>
</dbReference>
<evidence type="ECO:0000256" key="1">
    <source>
        <dbReference type="ARBA" id="ARBA00008950"/>
    </source>
</evidence>
<feature type="domain" description="Calcineurin-like phosphoesterase" evidence="3">
    <location>
        <begin position="1"/>
        <end position="146"/>
    </location>
</feature>
<dbReference type="SUPFAM" id="SSF56300">
    <property type="entry name" value="Metallo-dependent phosphatases"/>
    <property type="match status" value="1"/>
</dbReference>
<dbReference type="NCBIfam" id="TIGR00040">
    <property type="entry name" value="yfcE"/>
    <property type="match status" value="1"/>
</dbReference>
<proteinExistence type="inferred from homology"/>
<dbReference type="RefSeq" id="WP_018394095.1">
    <property type="nucleotide sequence ID" value="NZ_LQWZ01000023.1"/>
</dbReference>
<dbReference type="InterPro" id="IPR000979">
    <property type="entry name" value="Phosphodiesterase_MJ0936/Vps29"/>
</dbReference>
<evidence type="ECO:0000313" key="5">
    <source>
        <dbReference type="Proteomes" id="UP000077271"/>
    </source>
</evidence>
<dbReference type="GO" id="GO:0046872">
    <property type="term" value="F:metal ion binding"/>
    <property type="evidence" value="ECO:0007669"/>
    <property type="project" value="UniProtKB-KW"/>
</dbReference>